<name>A0A8H3YD00_9TREE</name>
<feature type="compositionally biased region" description="Low complexity" evidence="1">
    <location>
        <begin position="112"/>
        <end position="136"/>
    </location>
</feature>
<feature type="compositionally biased region" description="Polar residues" evidence="1">
    <location>
        <begin position="528"/>
        <end position="539"/>
    </location>
</feature>
<feature type="region of interest" description="Disordered" evidence="1">
    <location>
        <begin position="1216"/>
        <end position="1244"/>
    </location>
</feature>
<gene>
    <name evidence="3" type="ORF">NliqN6_0189</name>
</gene>
<feature type="region of interest" description="Disordered" evidence="1">
    <location>
        <begin position="565"/>
        <end position="627"/>
    </location>
</feature>
<protein>
    <submittedName>
        <fullName evidence="3">Uncharacterized protein</fullName>
    </submittedName>
</protein>
<accession>A0A8H3YD00</accession>
<comment type="caution">
    <text evidence="3">The sequence shown here is derived from an EMBL/GenBank/DDBJ whole genome shotgun (WGS) entry which is preliminary data.</text>
</comment>
<feature type="compositionally biased region" description="Polar residues" evidence="1">
    <location>
        <begin position="586"/>
        <end position="596"/>
    </location>
</feature>
<feature type="compositionally biased region" description="Polar residues" evidence="1">
    <location>
        <begin position="676"/>
        <end position="685"/>
    </location>
</feature>
<evidence type="ECO:0000256" key="1">
    <source>
        <dbReference type="SAM" id="MobiDB-lite"/>
    </source>
</evidence>
<feature type="region of interest" description="Disordered" evidence="1">
    <location>
        <begin position="263"/>
        <end position="296"/>
    </location>
</feature>
<dbReference type="EMBL" id="BLZA01000005">
    <property type="protein sequence ID" value="GHJ83787.1"/>
    <property type="molecule type" value="Genomic_DNA"/>
</dbReference>
<feature type="region of interest" description="Disordered" evidence="1">
    <location>
        <begin position="815"/>
        <end position="935"/>
    </location>
</feature>
<feature type="compositionally biased region" description="Low complexity" evidence="1">
    <location>
        <begin position="753"/>
        <end position="771"/>
    </location>
</feature>
<reference evidence="3" key="1">
    <citation type="submission" date="2020-07" db="EMBL/GenBank/DDBJ databases">
        <title>Draft Genome Sequence of a Deep-Sea Yeast, Naganishia (Cryptococcus) liquefaciens strain N6.</title>
        <authorList>
            <person name="Han Y.W."/>
            <person name="Kajitani R."/>
            <person name="Morimoto H."/>
            <person name="Parhat M."/>
            <person name="Tsubouchi H."/>
            <person name="Bakenova O."/>
            <person name="Ogata M."/>
            <person name="Argunhan B."/>
            <person name="Aoki R."/>
            <person name="Kajiwara S."/>
            <person name="Itoh T."/>
            <person name="Iwasaki H."/>
        </authorList>
    </citation>
    <scope>NUCLEOTIDE SEQUENCE</scope>
    <source>
        <strain evidence="3">N6</strain>
    </source>
</reference>
<feature type="compositionally biased region" description="Low complexity" evidence="1">
    <location>
        <begin position="827"/>
        <end position="837"/>
    </location>
</feature>
<feature type="region of interest" description="Disordered" evidence="1">
    <location>
        <begin position="753"/>
        <end position="785"/>
    </location>
</feature>
<keyword evidence="2" id="KW-1133">Transmembrane helix</keyword>
<feature type="region of interest" description="Disordered" evidence="1">
    <location>
        <begin position="1090"/>
        <end position="1122"/>
    </location>
</feature>
<feature type="region of interest" description="Disordered" evidence="1">
    <location>
        <begin position="354"/>
        <end position="476"/>
    </location>
</feature>
<feature type="compositionally biased region" description="Polar residues" evidence="1">
    <location>
        <begin position="1220"/>
        <end position="1230"/>
    </location>
</feature>
<keyword evidence="4" id="KW-1185">Reference proteome</keyword>
<keyword evidence="2" id="KW-0472">Membrane</keyword>
<sequence length="1302" mass="137902">MAATTTAAYTPNPQALPDYLSYSTYVTNIGGVAYTTEAVVEVAQTYYGPSIPLGEGWTYGGSSSPASTNAASPSTSSSSASSPSSSAASSAATATSSTSRLSSSETASTNSLTSLASFSPESSTSSTSSPTSSRTAGIANDAAQSGLSKVGTILLSVLLPLAFVASIGLCLFAAYRKRKRRRIGTPALAVLGDHGSVQRGYSGETKARGNGGRKRIGFWPFGLGRKGPKGLIPNPNTIIGARYGLISTKNSGNRALRVRDEADMQRDMSATPEPRIVAEDGYDPVSLGGHQDRDWSDERQEYLHDVDERSDENHQRYGAFGQKSIRHLRNDPAAIEDDIVNSYLARTPAFSNEGSFTNDPALSPASMQTGPVETSPSMGTDQSSPSAAQAASPGLGRRGTAGKWSMGAGIGLGMPRRAGSSQSQNQLRRRTPGRIASQRRPDSAEDMAVDGLQDSSRSGHLPLESPRTSTSGSIGASGRGWKWLNGLGIAHVFGATNPEARNDAVDTSRWSQARVPSTNIWGDRSRQTGEYQPTPLNEDQYQDALDDSSIRDPRQGTIRLLESYESAPTANDNGDGTSLPFLPDTAETSRNAQVDSKSMPYGNRSFEERLNDSSASDASFARNQDRESTGFRDAVLAALGFSSGNARPDGGITGSPPRVSMESGHLSPAPPGFGNTPGNHASRNAQPELFSLPPTNTAYSLDRLASVGLGLSYPANESLSQMSHPSHSDGWDAIYRHQGTGLDLDSDMLDFSSPSRMSNSRSGSGSVFASAHTPTSTNRSPAMMSTGPMPHSEQFHYETDEPVPEIPNDKLAEPIWSPEDQREIALSSTAFSSPKSSKSADRNAPAFNMDLNRESSTKVSTAQAAPSNFPLPPVRQVATSPRGLRPRPSAGTLHQVVESVPKPNASHAFEERTDEAVPAATSNESVPSPGRSTLISPTTTVFRQPDLFSPNSVISTNTFGGDAAGTSVRAPAALTSPIFDDVSTERRSTRTDLGVRSRMSHLFADADHRTSVMSSAEPLTGNTFSSFREQQNHGGISESANRVDDHATKGAFRNGGNANDPMDRWSVSSFPGQPIVPSEVYRQAVSSEISTNGAAFDSPRKSGKSRPLPIPAPISTRSPIEVQSEYGTATGYMEDRATNLAMGDVSATAKSAVLVRPLSYLAPPSSQAGSFFTAQSSSSSARSAQSHNDANSTPAHSPLDVDSIREDANGAENEHDLQQLLPQERSSATPSGRRPKFSNTSVSSAMAVPILQPLDERVEDALEDGDELDRALTRSQSLSAVHGRRSMPQLLPTKQALGLANK</sequence>
<feature type="region of interest" description="Disordered" evidence="1">
    <location>
        <begin position="112"/>
        <end position="137"/>
    </location>
</feature>
<feature type="region of interest" description="Disordered" evidence="1">
    <location>
        <begin position="516"/>
        <end position="551"/>
    </location>
</feature>
<proteinExistence type="predicted"/>
<feature type="compositionally biased region" description="Polar residues" evidence="1">
    <location>
        <begin position="566"/>
        <end position="576"/>
    </location>
</feature>
<organism evidence="3 4">
    <name type="scientific">Naganishia liquefaciens</name>
    <dbReference type="NCBI Taxonomy" id="104408"/>
    <lineage>
        <taxon>Eukaryota</taxon>
        <taxon>Fungi</taxon>
        <taxon>Dikarya</taxon>
        <taxon>Basidiomycota</taxon>
        <taxon>Agaricomycotina</taxon>
        <taxon>Tremellomycetes</taxon>
        <taxon>Filobasidiales</taxon>
        <taxon>Filobasidiaceae</taxon>
        <taxon>Naganishia</taxon>
    </lineage>
</organism>
<feature type="transmembrane region" description="Helical" evidence="2">
    <location>
        <begin position="153"/>
        <end position="175"/>
    </location>
</feature>
<feature type="compositionally biased region" description="Polar residues" evidence="1">
    <location>
        <begin position="354"/>
        <end position="381"/>
    </location>
</feature>
<evidence type="ECO:0000256" key="2">
    <source>
        <dbReference type="SAM" id="Phobius"/>
    </source>
</evidence>
<keyword evidence="2" id="KW-0812">Transmembrane</keyword>
<feature type="compositionally biased region" description="Low complexity" evidence="1">
    <location>
        <begin position="382"/>
        <end position="393"/>
    </location>
</feature>
<dbReference type="Proteomes" id="UP000620104">
    <property type="component" value="Unassembled WGS sequence"/>
</dbReference>
<evidence type="ECO:0000313" key="3">
    <source>
        <dbReference type="EMBL" id="GHJ83787.1"/>
    </source>
</evidence>
<dbReference type="OrthoDB" id="2594854at2759"/>
<feature type="region of interest" description="Disordered" evidence="1">
    <location>
        <begin position="1179"/>
        <end position="1201"/>
    </location>
</feature>
<evidence type="ECO:0000313" key="4">
    <source>
        <dbReference type="Proteomes" id="UP000620104"/>
    </source>
</evidence>
<feature type="region of interest" description="Disordered" evidence="1">
    <location>
        <begin position="62"/>
        <end position="89"/>
    </location>
</feature>
<feature type="compositionally biased region" description="Polar residues" evidence="1">
    <location>
        <begin position="920"/>
        <end position="935"/>
    </location>
</feature>
<feature type="region of interest" description="Disordered" evidence="1">
    <location>
        <begin position="642"/>
        <end position="690"/>
    </location>
</feature>
<feature type="compositionally biased region" description="Polar residues" evidence="1">
    <location>
        <begin position="857"/>
        <end position="866"/>
    </location>
</feature>